<dbReference type="CDD" id="cd03820">
    <property type="entry name" value="GT4_AmsD-like"/>
    <property type="match status" value="1"/>
</dbReference>
<sequence length="362" mass="41905">MKKIAILTTNIGNSGGTERVVSFVANNFSKKNDVTVYSMVKTSISTFYELDSKISIRYLNLYQYEHEKRVLFKTIKKVWNTISFFYKVKNIDADIIIGTSKSINIYLSLLSFFFKKKIIGCEHFAHNAPMSKFIKTIRLVAYKRLDRLIVLTLFDYNYYKSKGIKTEIIPNAIPFQINQRPEHRAKIILAVGRHSIQKRFDLLLRIWLKAKLYEHGWQLKIIGDGELFDRNKSLAIDLGIAESVFFEPPTKDIVDEYLNASFFVMTSEYEALPMVLIESMYCGLPCIAFDCDTGPRDIIEDNVDGFIVPFGNIELFSQKMIWLSNNDVILKEMSTSAVLNISRFSAQTIYEKWNGLIRDIYE</sequence>
<dbReference type="PANTHER" id="PTHR12526">
    <property type="entry name" value="GLYCOSYLTRANSFERASE"/>
    <property type="match status" value="1"/>
</dbReference>
<evidence type="ECO:0000313" key="2">
    <source>
        <dbReference type="EMBL" id="AIG62453.1"/>
    </source>
</evidence>
<dbReference type="GO" id="GO:0047265">
    <property type="term" value="F:poly(glycerol-phosphate) alpha-glucosyltransferase activity"/>
    <property type="evidence" value="ECO:0007669"/>
    <property type="project" value="UniProtKB-EC"/>
</dbReference>
<reference evidence="4 7" key="4">
    <citation type="submission" date="2020-12" db="EMBL/GenBank/DDBJ databases">
        <title>FDA dAtabase for Regulatory Grade micrObial Sequences (FDA-ARGOS): Supporting development and validation of Infectious Disease Dx tests.</title>
        <authorList>
            <person name="Sproer C."/>
            <person name="Gronow S."/>
            <person name="Severitt S."/>
            <person name="Schroder I."/>
            <person name="Tallon L."/>
            <person name="Sadzewicz L."/>
            <person name="Zhao X."/>
            <person name="Boylan J."/>
            <person name="Ott S."/>
            <person name="Bowen H."/>
            <person name="Vavikolanu K."/>
            <person name="Mehta A."/>
            <person name="Aluvathingal J."/>
            <person name="Nadendla S."/>
            <person name="Lowell S."/>
            <person name="Myers T."/>
            <person name="Yan Y."/>
            <person name="Sichtig H."/>
        </authorList>
    </citation>
    <scope>NUCLEOTIDE SEQUENCE [LARGE SCALE GENOMIC DNA]</scope>
    <source>
        <strain evidence="4 7">FDAARGOS_945</strain>
    </source>
</reference>
<protein>
    <submittedName>
        <fullName evidence="2">GalNAc-alpha-(1-&gt;Feature gb|4)-GalNAc-alpha-(1-&gt;Feature gb|3)-diNAcBac-PP-undecaprenol alpha-1,4-N-acetyl-D-galactosaminyltransferase</fullName>
    </submittedName>
    <submittedName>
        <fullName evidence="4">Glycosyltransferase family 4 protein</fullName>
    </submittedName>
    <submittedName>
        <fullName evidence="3 5">Putative glycosyltransferase</fullName>
        <ecNumber evidence="5">2.4.1.52</ecNumber>
    </submittedName>
</protein>
<dbReference type="RefSeq" id="WP_087893336.1">
    <property type="nucleotide sequence ID" value="NZ_CAJSJA010000005.1"/>
</dbReference>
<evidence type="ECO:0000313" key="5">
    <source>
        <dbReference type="EMBL" id="STE77803.1"/>
    </source>
</evidence>
<dbReference type="EMBL" id="CP065611">
    <property type="protein sequence ID" value="QPR05816.1"/>
    <property type="molecule type" value="Genomic_DNA"/>
</dbReference>
<keyword evidence="5" id="KW-0328">Glycosyltransferase</keyword>
<dbReference type="AlphaFoldDB" id="A0A0A8J5N6"/>
<dbReference type="InterPro" id="IPR001296">
    <property type="entry name" value="Glyco_trans_1"/>
</dbReference>
<evidence type="ECO:0000313" key="4">
    <source>
        <dbReference type="EMBL" id="QPR05816.1"/>
    </source>
</evidence>
<proteinExistence type="predicted"/>
<feature type="domain" description="Glycosyl transferase family 1" evidence="1">
    <location>
        <begin position="182"/>
        <end position="332"/>
    </location>
</feature>
<evidence type="ECO:0000313" key="6">
    <source>
        <dbReference type="Proteomes" id="UP000254219"/>
    </source>
</evidence>
<dbReference type="EMBL" id="UFYN01000009">
    <property type="protein sequence ID" value="STE77803.1"/>
    <property type="molecule type" value="Genomic_DNA"/>
</dbReference>
<dbReference type="EMBL" id="KJ755550">
    <property type="protein sequence ID" value="AIG62453.1"/>
    <property type="molecule type" value="Genomic_DNA"/>
</dbReference>
<dbReference type="Proteomes" id="UP000254219">
    <property type="component" value="Unassembled WGS sequence"/>
</dbReference>
<name>A0A0A8J5N6_ECOLX</name>
<dbReference type="EC" id="2.4.1.52" evidence="5"/>
<dbReference type="Proteomes" id="UP000594864">
    <property type="component" value="Chromosome"/>
</dbReference>
<dbReference type="SUPFAM" id="SSF53756">
    <property type="entry name" value="UDP-Glycosyltransferase/glycogen phosphorylase"/>
    <property type="match status" value="1"/>
</dbReference>
<evidence type="ECO:0000313" key="7">
    <source>
        <dbReference type="Proteomes" id="UP000594864"/>
    </source>
</evidence>
<dbReference type="GO" id="GO:1901135">
    <property type="term" value="P:carbohydrate derivative metabolic process"/>
    <property type="evidence" value="ECO:0007669"/>
    <property type="project" value="UniProtKB-ARBA"/>
</dbReference>
<dbReference type="Pfam" id="PF00534">
    <property type="entry name" value="Glycos_transf_1"/>
    <property type="match status" value="1"/>
</dbReference>
<organism evidence="3">
    <name type="scientific">Escherichia coli</name>
    <dbReference type="NCBI Taxonomy" id="562"/>
    <lineage>
        <taxon>Bacteria</taxon>
        <taxon>Pseudomonadati</taxon>
        <taxon>Pseudomonadota</taxon>
        <taxon>Gammaproteobacteria</taxon>
        <taxon>Enterobacterales</taxon>
        <taxon>Enterobacteriaceae</taxon>
        <taxon>Escherichia</taxon>
    </lineage>
</organism>
<dbReference type="EMBL" id="AB812062">
    <property type="protein sequence ID" value="BAQ01744.1"/>
    <property type="molecule type" value="Genomic_DNA"/>
</dbReference>
<dbReference type="Gene3D" id="3.40.50.2000">
    <property type="entry name" value="Glycogen Phosphorylase B"/>
    <property type="match status" value="2"/>
</dbReference>
<reference evidence="3" key="1">
    <citation type="journal article" date="2014" name="DNA Res.">
        <title>A complete view of the genetic diversity of the Escherichia coli O-antigen biosynthesis gene cluster.</title>
        <authorList>
            <person name="Iguchi A."/>
            <person name="Iyoda S."/>
            <person name="Kikuchi T."/>
            <person name="Ogura Y."/>
            <person name="Katsura K."/>
            <person name="Ohnishi M."/>
            <person name="Hayashi T."/>
            <person name="Thomson N.R."/>
        </authorList>
    </citation>
    <scope>NUCLEOTIDE SEQUENCE</scope>
    <source>
        <strain evidence="3">1624-56</strain>
    </source>
</reference>
<accession>A0A0A8J5N6</accession>
<keyword evidence="3" id="KW-0808">Transferase</keyword>
<evidence type="ECO:0000259" key="1">
    <source>
        <dbReference type="Pfam" id="PF00534"/>
    </source>
</evidence>
<dbReference type="PANTHER" id="PTHR12526:SF630">
    <property type="entry name" value="GLYCOSYLTRANSFERASE"/>
    <property type="match status" value="1"/>
</dbReference>
<evidence type="ECO:0000313" key="3">
    <source>
        <dbReference type="EMBL" id="BAQ01744.1"/>
    </source>
</evidence>
<reference evidence="2" key="2">
    <citation type="journal article" date="2016" name="PLoS ONE">
        <title>Comparison of O-Antigen Gene Clusters of All O-Serogroups of Escherichia coli and Proposal for Adopting a New Nomenclature for O-Typing.</title>
        <authorList>
            <person name="DebRoy C."/>
            <person name="Fratamico P.M."/>
            <person name="Yan X."/>
            <person name="Baranzoni G."/>
            <person name="Liu Y."/>
            <person name="Needleman D.S."/>
            <person name="Tebbs R."/>
            <person name="O'Connell C.D."/>
            <person name="Allred A."/>
            <person name="Swimley M."/>
            <person name="Mwangi M."/>
            <person name="Kapur V."/>
            <person name="Raygoza Garay J.A."/>
            <person name="Roberts E.L."/>
            <person name="Katani R."/>
        </authorList>
    </citation>
    <scope>NUCLEOTIDE SEQUENCE</scope>
    <source>
        <strain evidence="2">1624-56</strain>
    </source>
</reference>
<gene>
    <name evidence="2" type="primary">pglH</name>
    <name evidence="5" type="synonym">tagE</name>
    <name evidence="4" type="ORF">I6H02_05140</name>
    <name evidence="5" type="ORF">NCTC11181_05784</name>
</gene>
<reference evidence="5 6" key="3">
    <citation type="submission" date="2018-06" db="EMBL/GenBank/DDBJ databases">
        <authorList>
            <consortium name="Pathogen Informatics"/>
            <person name="Doyle S."/>
        </authorList>
    </citation>
    <scope>NUCLEOTIDE SEQUENCE [LARGE SCALE GENOMIC DNA]</scope>
    <source>
        <strain evidence="5 6">NCTC11181</strain>
    </source>
</reference>